<dbReference type="InterPro" id="IPR007899">
    <property type="entry name" value="CHAD_dom"/>
</dbReference>
<evidence type="ECO:0000313" key="2">
    <source>
        <dbReference type="EMBL" id="VAX13667.1"/>
    </source>
</evidence>
<dbReference type="SMART" id="SM00880">
    <property type="entry name" value="CHAD"/>
    <property type="match status" value="1"/>
</dbReference>
<dbReference type="PANTHER" id="PTHR39339:SF1">
    <property type="entry name" value="CHAD DOMAIN-CONTAINING PROTEIN"/>
    <property type="match status" value="1"/>
</dbReference>
<reference evidence="2" key="1">
    <citation type="submission" date="2018-06" db="EMBL/GenBank/DDBJ databases">
        <authorList>
            <person name="Zhirakovskaya E."/>
        </authorList>
    </citation>
    <scope>NUCLEOTIDE SEQUENCE</scope>
</reference>
<dbReference type="PANTHER" id="PTHR39339">
    <property type="entry name" value="SLR1444 PROTEIN"/>
    <property type="match status" value="1"/>
</dbReference>
<name>A0A3B1C9Z5_9ZZZZ</name>
<dbReference type="Pfam" id="PF05235">
    <property type="entry name" value="CHAD"/>
    <property type="match status" value="1"/>
</dbReference>
<organism evidence="2">
    <name type="scientific">hydrothermal vent metagenome</name>
    <dbReference type="NCBI Taxonomy" id="652676"/>
    <lineage>
        <taxon>unclassified sequences</taxon>
        <taxon>metagenomes</taxon>
        <taxon>ecological metagenomes</taxon>
    </lineage>
</organism>
<dbReference type="EC" id="4.6.1.1" evidence="2"/>
<gene>
    <name evidence="2" type="ORF">MNBD_GAMMA24-659</name>
</gene>
<keyword evidence="2" id="KW-0456">Lyase</keyword>
<evidence type="ECO:0000259" key="1">
    <source>
        <dbReference type="PROSITE" id="PS51708"/>
    </source>
</evidence>
<dbReference type="GO" id="GO:0004016">
    <property type="term" value="F:adenylate cyclase activity"/>
    <property type="evidence" value="ECO:0007669"/>
    <property type="project" value="UniProtKB-EC"/>
</dbReference>
<proteinExistence type="predicted"/>
<protein>
    <submittedName>
        <fullName evidence="2">Adenylate cyclase</fullName>
        <ecNumber evidence="2">4.6.1.1</ecNumber>
    </submittedName>
</protein>
<dbReference type="AlphaFoldDB" id="A0A3B1C9Z5"/>
<dbReference type="EMBL" id="UOFZ01000130">
    <property type="protein sequence ID" value="VAX13667.1"/>
    <property type="molecule type" value="Genomic_DNA"/>
</dbReference>
<dbReference type="Gene3D" id="1.40.20.10">
    <property type="entry name" value="CHAD domain"/>
    <property type="match status" value="1"/>
</dbReference>
<sequence>MSNLNLQTAEQQNCYIISDGLIVDELLALLKQKFVCSLEPDEKFRIAYYDTFDWRLYQNDETLALYQYGQKQKLALGKFSDGQVKAVVPLSISTKIPSKLDAIPPALRDLIVSNIAMRALLPVVKIEGDTQKLLLRNKHDKIVARLSLEKNSTVSAEHGRKKSFPERLIVNPVKGYQEELKRVRAILNKIPSLTHCKLNLLDMALAEIGRHTGDYSSKIKIKFNSDIQSVQAVKSILKHLLSAMDMNEPGMLARLDSEFLHDYRIAVRRTRSILSQMKNVFPKDRFEYFKKEFAWLGAVTTPARDLDVYLLEFEKLQNRFVADMRDALLPFRDFLQEQQDYAYKELIAAITSARYKKLKQELNKFFKDDEELVNAPDAKKDIYLHADERIWRSYKRVKKEADRLMPDSPTQDFHELRKSCKKLRYLLEFFQCFYPENKMRKLIKQLKILQDNLGEFQDMDVQHIALRNFAKMMAEQQGVNNADTYMAMGVLADGMVQRKIELQYAFVDCYKKFSRERYQKLFSQLFKPKMKPEQEALHESIG</sequence>
<accession>A0A3B1C9Z5</accession>
<dbReference type="InterPro" id="IPR038186">
    <property type="entry name" value="CHAD_dom_sf"/>
</dbReference>
<dbReference type="PROSITE" id="PS51708">
    <property type="entry name" value="CHAD"/>
    <property type="match status" value="1"/>
</dbReference>
<feature type="domain" description="CHAD" evidence="1">
    <location>
        <begin position="226"/>
        <end position="527"/>
    </location>
</feature>